<sequence>MKKIYFLSVGIGLFFNACVMHPTFTDKEKKIADPVNNQTYYGESFHKLNKLIEKFNRPMYRFQVKKIENLTSSKDILPVDSKSFIKTPLILHMKNLKLMAYEPIYNRYETLTTGHVYFPNMKKTLPQLVINGGITQFDKGISSKSANFDVDVEFGSDSRESDLRADRDRSSSISQIALDLSVFRYKDRMYLPGVATKNKIEIQRNRKKNRLGFFLNGSGIGESKYATLQQSKDEALRILTEYSLLQLLGRLYQVPYWTCVTPAMKVDEFVVSSKANKFIGAKNQNQHALIEQLLPLYGYSKVTVDGKLSKTEQKMLVDIANKYKFNTKKVFSKEFYQEMYRHIPSV</sequence>
<dbReference type="AlphaFoldDB" id="A0A6S6TH34"/>
<organism evidence="1">
    <name type="scientific">uncultured Sulfurovum sp</name>
    <dbReference type="NCBI Taxonomy" id="269237"/>
    <lineage>
        <taxon>Bacteria</taxon>
        <taxon>Pseudomonadati</taxon>
        <taxon>Campylobacterota</taxon>
        <taxon>Epsilonproteobacteria</taxon>
        <taxon>Campylobacterales</taxon>
        <taxon>Sulfurovaceae</taxon>
        <taxon>Sulfurovum</taxon>
        <taxon>environmental samples</taxon>
    </lineage>
</organism>
<proteinExistence type="predicted"/>
<protein>
    <submittedName>
        <fullName evidence="1">Uncharacterized protein</fullName>
    </submittedName>
</protein>
<evidence type="ECO:0000313" key="1">
    <source>
        <dbReference type="EMBL" id="CAA6814285.1"/>
    </source>
</evidence>
<accession>A0A6S6TH34</accession>
<reference evidence="1" key="1">
    <citation type="submission" date="2020-01" db="EMBL/GenBank/DDBJ databases">
        <authorList>
            <person name="Meier V. D."/>
            <person name="Meier V D."/>
        </authorList>
    </citation>
    <scope>NUCLEOTIDE SEQUENCE</scope>
    <source>
        <strain evidence="1">HLG_WM_MAG_05</strain>
    </source>
</reference>
<dbReference type="EMBL" id="CACVAU010000044">
    <property type="protein sequence ID" value="CAA6814285.1"/>
    <property type="molecule type" value="Genomic_DNA"/>
</dbReference>
<gene>
    <name evidence="1" type="ORF">HELGO_WM4238</name>
</gene>
<name>A0A6S6TH34_9BACT</name>